<keyword evidence="2" id="KW-0805">Transcription regulation</keyword>
<dbReference type="EMBL" id="HG996469">
    <property type="protein sequence ID" value="CAG1843604.1"/>
    <property type="molecule type" value="Genomic_DNA"/>
</dbReference>
<evidence type="ECO:0000259" key="7">
    <source>
        <dbReference type="PROSITE" id="PS50811"/>
    </source>
</evidence>
<protein>
    <submittedName>
        <fullName evidence="8">(wild Malaysian banana) hypothetical protein</fullName>
    </submittedName>
</protein>
<name>A0A8D7A5C8_MUSAM</name>
<evidence type="ECO:0000256" key="2">
    <source>
        <dbReference type="ARBA" id="ARBA00023015"/>
    </source>
</evidence>
<keyword evidence="3" id="KW-0238">DNA-binding</keyword>
<dbReference type="InterPro" id="IPR044810">
    <property type="entry name" value="WRKY_plant"/>
</dbReference>
<keyword evidence="5" id="KW-0539">Nucleus</keyword>
<dbReference type="Gene3D" id="2.20.25.80">
    <property type="entry name" value="WRKY domain"/>
    <property type="match status" value="1"/>
</dbReference>
<evidence type="ECO:0000256" key="6">
    <source>
        <dbReference type="SAM" id="MobiDB-lite"/>
    </source>
</evidence>
<feature type="region of interest" description="Disordered" evidence="6">
    <location>
        <begin position="1"/>
        <end position="38"/>
    </location>
</feature>
<dbReference type="PROSITE" id="PS50811">
    <property type="entry name" value="WRKY"/>
    <property type="match status" value="1"/>
</dbReference>
<dbReference type="SMART" id="SM00774">
    <property type="entry name" value="WRKY"/>
    <property type="match status" value="1"/>
</dbReference>
<dbReference type="InterPro" id="IPR003657">
    <property type="entry name" value="WRKY_dom"/>
</dbReference>
<sequence length="125" mass="14078">MSNPHPSTSSPGGEDGDHREQPEVGSAARQPLMPDDGYQWNKYGQKHIKNINKTRQVTTSCRNKECKAKKRVEWPPADPSNLRILYDGSHHHHPPADSQQLPSVAGNRYELGNQVFGRLNDHHNP</sequence>
<evidence type="ECO:0000256" key="5">
    <source>
        <dbReference type="ARBA" id="ARBA00023242"/>
    </source>
</evidence>
<gene>
    <name evidence="8" type="ORF">GSMUA_133990.1</name>
</gene>
<evidence type="ECO:0000256" key="1">
    <source>
        <dbReference type="ARBA" id="ARBA00004123"/>
    </source>
</evidence>
<dbReference type="GO" id="GO:0003700">
    <property type="term" value="F:DNA-binding transcription factor activity"/>
    <property type="evidence" value="ECO:0007669"/>
    <property type="project" value="InterPro"/>
</dbReference>
<evidence type="ECO:0000256" key="4">
    <source>
        <dbReference type="ARBA" id="ARBA00023163"/>
    </source>
</evidence>
<dbReference type="PANTHER" id="PTHR31221">
    <property type="entry name" value="WRKY TRANSCRIPTION FACTOR PROTEIN 1-RELATED"/>
    <property type="match status" value="1"/>
</dbReference>
<dbReference type="GO" id="GO:0043565">
    <property type="term" value="F:sequence-specific DNA binding"/>
    <property type="evidence" value="ECO:0007669"/>
    <property type="project" value="InterPro"/>
</dbReference>
<accession>A0A8D7A5C8</accession>
<evidence type="ECO:0000256" key="3">
    <source>
        <dbReference type="ARBA" id="ARBA00023125"/>
    </source>
</evidence>
<evidence type="ECO:0000313" key="8">
    <source>
        <dbReference type="EMBL" id="CAG1843604.1"/>
    </source>
</evidence>
<keyword evidence="4" id="KW-0804">Transcription</keyword>
<dbReference type="Pfam" id="PF03106">
    <property type="entry name" value="WRKY"/>
    <property type="match status" value="1"/>
</dbReference>
<dbReference type="SUPFAM" id="SSF118290">
    <property type="entry name" value="WRKY DNA-binding domain"/>
    <property type="match status" value="1"/>
</dbReference>
<feature type="domain" description="WRKY" evidence="7">
    <location>
        <begin position="29"/>
        <end position="95"/>
    </location>
</feature>
<dbReference type="PANTHER" id="PTHR31221:SF261">
    <property type="entry name" value="OS03G0657400 PROTEIN"/>
    <property type="match status" value="1"/>
</dbReference>
<comment type="subcellular location">
    <subcellularLocation>
        <location evidence="1">Nucleus</location>
    </subcellularLocation>
</comment>
<organism evidence="8">
    <name type="scientific">Musa acuminata subsp. malaccensis</name>
    <name type="common">Wild banana</name>
    <name type="synonym">Musa malaccensis</name>
    <dbReference type="NCBI Taxonomy" id="214687"/>
    <lineage>
        <taxon>Eukaryota</taxon>
        <taxon>Viridiplantae</taxon>
        <taxon>Streptophyta</taxon>
        <taxon>Embryophyta</taxon>
        <taxon>Tracheophyta</taxon>
        <taxon>Spermatophyta</taxon>
        <taxon>Magnoliopsida</taxon>
        <taxon>Liliopsida</taxon>
        <taxon>Zingiberales</taxon>
        <taxon>Musaceae</taxon>
        <taxon>Musa</taxon>
    </lineage>
</organism>
<proteinExistence type="predicted"/>
<dbReference type="InterPro" id="IPR036576">
    <property type="entry name" value="WRKY_dom_sf"/>
</dbReference>
<reference evidence="8" key="1">
    <citation type="submission" date="2021-03" db="EMBL/GenBank/DDBJ databases">
        <authorList>
            <consortium name="Genoscope - CEA"/>
            <person name="William W."/>
        </authorList>
    </citation>
    <scope>NUCLEOTIDE SEQUENCE</scope>
    <source>
        <strain evidence="8">Doubled-haploid Pahang</strain>
    </source>
</reference>
<dbReference type="GO" id="GO:0005634">
    <property type="term" value="C:nucleus"/>
    <property type="evidence" value="ECO:0007669"/>
    <property type="project" value="UniProtKB-SubCell"/>
</dbReference>
<dbReference type="AlphaFoldDB" id="A0A8D7A5C8"/>
<feature type="compositionally biased region" description="Polar residues" evidence="6">
    <location>
        <begin position="1"/>
        <end position="11"/>
    </location>
</feature>